<evidence type="ECO:0000256" key="10">
    <source>
        <dbReference type="ARBA" id="ARBA00023136"/>
    </source>
</evidence>
<dbReference type="InterPro" id="IPR036890">
    <property type="entry name" value="HATPase_C_sf"/>
</dbReference>
<evidence type="ECO:0000313" key="14">
    <source>
        <dbReference type="Proteomes" id="UP000760480"/>
    </source>
</evidence>
<evidence type="ECO:0000256" key="11">
    <source>
        <dbReference type="SAM" id="Phobius"/>
    </source>
</evidence>
<dbReference type="InterPro" id="IPR005467">
    <property type="entry name" value="His_kinase_dom"/>
</dbReference>
<dbReference type="CDD" id="cd00075">
    <property type="entry name" value="HATPase"/>
    <property type="match status" value="1"/>
</dbReference>
<feature type="domain" description="Histidine kinase" evidence="12">
    <location>
        <begin position="224"/>
        <end position="430"/>
    </location>
</feature>
<keyword evidence="9" id="KW-0902">Two-component regulatory system</keyword>
<dbReference type="EC" id="2.7.13.3" evidence="3"/>
<dbReference type="CDD" id="cd00082">
    <property type="entry name" value="HisKA"/>
    <property type="match status" value="1"/>
</dbReference>
<dbReference type="SMART" id="SM00388">
    <property type="entry name" value="HisKA"/>
    <property type="match status" value="1"/>
</dbReference>
<name>A0ABX1TLI3_9GAMM</name>
<reference evidence="13 14" key="1">
    <citation type="submission" date="2019-03" db="EMBL/GenBank/DDBJ databases">
        <title>Metabolic reconstructions from genomes of highly enriched 'Candidatus Accumulibacter' and 'Candidatus Competibacter' bioreactor populations.</title>
        <authorList>
            <person name="Annavajhala M.K."/>
            <person name="Welles L."/>
            <person name="Abbas B."/>
            <person name="Sorokin D."/>
            <person name="Park H."/>
            <person name="Van Loosdrecht M."/>
            <person name="Chandran K."/>
        </authorList>
    </citation>
    <scope>NUCLEOTIDE SEQUENCE [LARGE SCALE GENOMIC DNA]</scope>
    <source>
        <strain evidence="13 14">SBR_G</strain>
    </source>
</reference>
<organism evidence="13 14">
    <name type="scientific">Candidatus Competibacter phosphatis</name>
    <dbReference type="NCBI Taxonomy" id="221280"/>
    <lineage>
        <taxon>Bacteria</taxon>
        <taxon>Pseudomonadati</taxon>
        <taxon>Pseudomonadota</taxon>
        <taxon>Gammaproteobacteria</taxon>
        <taxon>Candidatus Competibacteraceae</taxon>
        <taxon>Candidatus Competibacter</taxon>
    </lineage>
</organism>
<keyword evidence="8 11" id="KW-1133">Transmembrane helix</keyword>
<dbReference type="InterPro" id="IPR036097">
    <property type="entry name" value="HisK_dim/P_sf"/>
</dbReference>
<gene>
    <name evidence="13" type="ORF">E4P82_14385</name>
</gene>
<evidence type="ECO:0000256" key="1">
    <source>
        <dbReference type="ARBA" id="ARBA00000085"/>
    </source>
</evidence>
<evidence type="ECO:0000256" key="2">
    <source>
        <dbReference type="ARBA" id="ARBA00004141"/>
    </source>
</evidence>
<dbReference type="GO" id="GO:0016301">
    <property type="term" value="F:kinase activity"/>
    <property type="evidence" value="ECO:0007669"/>
    <property type="project" value="UniProtKB-KW"/>
</dbReference>
<evidence type="ECO:0000256" key="4">
    <source>
        <dbReference type="ARBA" id="ARBA00022553"/>
    </source>
</evidence>
<evidence type="ECO:0000259" key="12">
    <source>
        <dbReference type="PROSITE" id="PS50109"/>
    </source>
</evidence>
<dbReference type="Gene3D" id="3.30.565.10">
    <property type="entry name" value="Histidine kinase-like ATPase, C-terminal domain"/>
    <property type="match status" value="1"/>
</dbReference>
<dbReference type="Gene3D" id="1.10.287.130">
    <property type="match status" value="1"/>
</dbReference>
<dbReference type="InterPro" id="IPR003594">
    <property type="entry name" value="HATPase_dom"/>
</dbReference>
<feature type="transmembrane region" description="Helical" evidence="11">
    <location>
        <begin position="12"/>
        <end position="34"/>
    </location>
</feature>
<feature type="transmembrane region" description="Helical" evidence="11">
    <location>
        <begin position="141"/>
        <end position="163"/>
    </location>
</feature>
<evidence type="ECO:0000256" key="5">
    <source>
        <dbReference type="ARBA" id="ARBA00022679"/>
    </source>
</evidence>
<dbReference type="InterPro" id="IPR003661">
    <property type="entry name" value="HisK_dim/P_dom"/>
</dbReference>
<evidence type="ECO:0000256" key="6">
    <source>
        <dbReference type="ARBA" id="ARBA00022692"/>
    </source>
</evidence>
<dbReference type="PANTHER" id="PTHR45436:SF15">
    <property type="entry name" value="SENSOR HISTIDINE KINASE CUSS"/>
    <property type="match status" value="1"/>
</dbReference>
<keyword evidence="7 13" id="KW-0418">Kinase</keyword>
<proteinExistence type="predicted"/>
<keyword evidence="10 11" id="KW-0472">Membrane</keyword>
<dbReference type="Pfam" id="PF00512">
    <property type="entry name" value="HisKA"/>
    <property type="match status" value="1"/>
</dbReference>
<keyword evidence="4" id="KW-0597">Phosphoprotein</keyword>
<comment type="subcellular location">
    <subcellularLocation>
        <location evidence="2">Membrane</location>
        <topology evidence="2">Multi-pass membrane protein</topology>
    </subcellularLocation>
</comment>
<dbReference type="PRINTS" id="PR00344">
    <property type="entry name" value="BCTRLSENSOR"/>
</dbReference>
<keyword evidence="6 11" id="KW-0812">Transmembrane</keyword>
<keyword evidence="14" id="KW-1185">Reference proteome</keyword>
<dbReference type="Pfam" id="PF02518">
    <property type="entry name" value="HATPase_c"/>
    <property type="match status" value="1"/>
</dbReference>
<dbReference type="SMART" id="SM00387">
    <property type="entry name" value="HATPase_c"/>
    <property type="match status" value="1"/>
</dbReference>
<keyword evidence="5" id="KW-0808">Transferase</keyword>
<comment type="catalytic activity">
    <reaction evidence="1">
        <text>ATP + protein L-histidine = ADP + protein N-phospho-L-histidine.</text>
        <dbReference type="EC" id="2.7.13.3"/>
    </reaction>
</comment>
<comment type="caution">
    <text evidence="13">The sequence shown here is derived from an EMBL/GenBank/DDBJ whole genome shotgun (WGS) entry which is preliminary data.</text>
</comment>
<dbReference type="RefSeq" id="WP_169249542.1">
    <property type="nucleotide sequence ID" value="NZ_SPMZ01000043.1"/>
</dbReference>
<dbReference type="PROSITE" id="PS50109">
    <property type="entry name" value="HIS_KIN"/>
    <property type="match status" value="1"/>
</dbReference>
<evidence type="ECO:0000256" key="8">
    <source>
        <dbReference type="ARBA" id="ARBA00022989"/>
    </source>
</evidence>
<evidence type="ECO:0000256" key="7">
    <source>
        <dbReference type="ARBA" id="ARBA00022777"/>
    </source>
</evidence>
<sequence length="430" mass="46961">MKRSLQRHLSMTLGGTIVLAGLVAALASFGLAYYEAKELQDDILRQIAILDVSDTGQFSSLKPPRRDAENTISDPESRFVVIHLPQDARPAWFTGDLLLGLQTLSTSFGDFRVLVRDTPTGERMVVAQLTAMRDEIAINSALQTLIPLLLLLPLLVWLIVRVVRGELAPIARMAKGLDEQPADRPQAIAGDDLPDEITPFVHAINRLLARVNLLIGQQRRFVADAAHELRSPLTALSLQAQNLMHAGSLDAVRERVVPLQDGIERARHLTEQLLSLARTQASVAEESMIDVSEMARELIAERLPLAEAKGIDLGLEETAPFFMRGSREALRLIVSNALENALKYTPKGGEVTLRLLSDGNGDVIEVVDNGPGIPISERERVLDAFYRVPGADGEGSGLGLAIAREAAIRLGGIVSLHERRSGTGLVFRYR</sequence>
<dbReference type="InterPro" id="IPR004358">
    <property type="entry name" value="Sig_transdc_His_kin-like_C"/>
</dbReference>
<dbReference type="InterPro" id="IPR050428">
    <property type="entry name" value="TCS_sensor_his_kinase"/>
</dbReference>
<protein>
    <recommendedName>
        <fullName evidence="3">histidine kinase</fullName>
        <ecNumber evidence="3">2.7.13.3</ecNumber>
    </recommendedName>
</protein>
<dbReference type="EMBL" id="SPMZ01000043">
    <property type="protein sequence ID" value="NMQ20278.1"/>
    <property type="molecule type" value="Genomic_DNA"/>
</dbReference>
<evidence type="ECO:0000256" key="9">
    <source>
        <dbReference type="ARBA" id="ARBA00023012"/>
    </source>
</evidence>
<dbReference type="PANTHER" id="PTHR45436">
    <property type="entry name" value="SENSOR HISTIDINE KINASE YKOH"/>
    <property type="match status" value="1"/>
</dbReference>
<dbReference type="Proteomes" id="UP000760480">
    <property type="component" value="Unassembled WGS sequence"/>
</dbReference>
<dbReference type="SUPFAM" id="SSF55874">
    <property type="entry name" value="ATPase domain of HSP90 chaperone/DNA topoisomerase II/histidine kinase"/>
    <property type="match status" value="1"/>
</dbReference>
<dbReference type="SUPFAM" id="SSF47384">
    <property type="entry name" value="Homodimeric domain of signal transducing histidine kinase"/>
    <property type="match status" value="1"/>
</dbReference>
<accession>A0ABX1TLI3</accession>
<evidence type="ECO:0000313" key="13">
    <source>
        <dbReference type="EMBL" id="NMQ20278.1"/>
    </source>
</evidence>
<evidence type="ECO:0000256" key="3">
    <source>
        <dbReference type="ARBA" id="ARBA00012438"/>
    </source>
</evidence>